<dbReference type="PANTHER" id="PTHR10491">
    <property type="entry name" value="DTDP-4-DEHYDRORHAMNOSE REDUCTASE"/>
    <property type="match status" value="1"/>
</dbReference>
<dbReference type="InterPro" id="IPR029903">
    <property type="entry name" value="RmlD-like-bd"/>
</dbReference>
<evidence type="ECO:0000256" key="6">
    <source>
        <dbReference type="RuleBase" id="RU364082"/>
    </source>
</evidence>
<dbReference type="UniPathway" id="UPA00124"/>
<dbReference type="Proteomes" id="UP000315112">
    <property type="component" value="Unassembled WGS sequence"/>
</dbReference>
<keyword evidence="6" id="KW-0560">Oxidoreductase</keyword>
<dbReference type="GO" id="GO:0048269">
    <property type="term" value="C:methionine adenosyltransferase complex"/>
    <property type="evidence" value="ECO:0007669"/>
    <property type="project" value="TreeGrafter"/>
</dbReference>
<dbReference type="GO" id="GO:0006556">
    <property type="term" value="P:S-adenosylmethionine biosynthetic process"/>
    <property type="evidence" value="ECO:0007669"/>
    <property type="project" value="TreeGrafter"/>
</dbReference>
<dbReference type="GO" id="GO:0008831">
    <property type="term" value="F:dTDP-4-dehydrorhamnose reductase activity"/>
    <property type="evidence" value="ECO:0007669"/>
    <property type="project" value="UniProtKB-EC"/>
</dbReference>
<evidence type="ECO:0000256" key="1">
    <source>
        <dbReference type="ARBA" id="ARBA00004781"/>
    </source>
</evidence>
<evidence type="ECO:0000313" key="10">
    <source>
        <dbReference type="Proteomes" id="UP000315112"/>
    </source>
</evidence>
<gene>
    <name evidence="8" type="ORF">GO485_14675</name>
    <name evidence="9" type="ORF">IP92_05652</name>
</gene>
<dbReference type="Gene3D" id="3.90.25.10">
    <property type="entry name" value="UDP-galactose 4-epimerase, domain 1"/>
    <property type="match status" value="1"/>
</dbReference>
<dbReference type="RefSeq" id="WP_145881694.1">
    <property type="nucleotide sequence ID" value="NZ_CP046904.1"/>
</dbReference>
<reference evidence="9 10" key="1">
    <citation type="journal article" date="2015" name="Stand. Genomic Sci.">
        <title>Genomic Encyclopedia of Bacterial and Archaeal Type Strains, Phase III: the genomes of soil and plant-associated and newly described type strains.</title>
        <authorList>
            <person name="Whitman W.B."/>
            <person name="Woyke T."/>
            <person name="Klenk H.P."/>
            <person name="Zhou Y."/>
            <person name="Lilburn T.G."/>
            <person name="Beck B.J."/>
            <person name="De Vos P."/>
            <person name="Vandamme P."/>
            <person name="Eisen J.A."/>
            <person name="Garrity G."/>
            <person name="Hugenholtz P."/>
            <person name="Kyrpides N.C."/>
        </authorList>
    </citation>
    <scope>NUCLEOTIDE SEQUENCE [LARGE SCALE GENOMIC DNA]</scope>
    <source>
        <strain evidence="9 10">CGMCC 1.10685</strain>
    </source>
</reference>
<reference evidence="9" key="2">
    <citation type="submission" date="2019-07" db="EMBL/GenBank/DDBJ databases">
        <authorList>
            <person name="Whitman W."/>
            <person name="Huntemann M."/>
            <person name="Clum A."/>
            <person name="Pillay M."/>
            <person name="Palaniappan K."/>
            <person name="Varghese N."/>
            <person name="Mikhailova N."/>
            <person name="Stamatis D."/>
            <person name="Reddy T."/>
            <person name="Daum C."/>
            <person name="Shapiro N."/>
            <person name="Ivanova N."/>
            <person name="Kyrpides N."/>
            <person name="Woyke T."/>
        </authorList>
    </citation>
    <scope>NUCLEOTIDE SEQUENCE</scope>
    <source>
        <strain evidence="9">CGMCC 1.10685</strain>
    </source>
</reference>
<comment type="pathway">
    <text evidence="1 6">Carbohydrate biosynthesis; dTDP-L-rhamnose biosynthesis.</text>
</comment>
<dbReference type="PANTHER" id="PTHR10491:SF4">
    <property type="entry name" value="METHIONINE ADENOSYLTRANSFERASE 2 SUBUNIT BETA"/>
    <property type="match status" value="1"/>
</dbReference>
<sequence length="279" mass="30279">MTILLTGAGGLLGGELMRQAECRPLARSALDWREPRNNDALFDGIDVLVHAAANTNVEQCERDPATCYRDNLALTELLAQSAARRGKRMVFISSTGVYGAAAMTPYTEYEPAVPTTHHHRSKLLAEQSVLRICPDALVLRVGWLFGGPPENPKNFVARRIEEARAAGTTPLRSNAQQQGNPTYVGDVARRLLELLALGQAGIFNCVGEGVATRHAYVSEIVRLAGVDVPVLPADAAHFNRVARVSDNEAAVNWRSELAGLAPMPAWQDSLATYMNQLKV</sequence>
<dbReference type="OrthoDB" id="9779041at2"/>
<feature type="domain" description="RmlD-like substrate binding" evidence="7">
    <location>
        <begin position="1"/>
        <end position="278"/>
    </location>
</feature>
<dbReference type="InterPro" id="IPR005913">
    <property type="entry name" value="dTDP_dehydrorham_reduct"/>
</dbReference>
<comment type="similarity">
    <text evidence="2 6">Belongs to the dTDP-4-dehydrorhamnose reductase family.</text>
</comment>
<dbReference type="AlphaFoldDB" id="A0A562PCH8"/>
<dbReference type="GO" id="GO:0048270">
    <property type="term" value="F:methionine adenosyltransferase regulator activity"/>
    <property type="evidence" value="ECO:0007669"/>
    <property type="project" value="TreeGrafter"/>
</dbReference>
<dbReference type="SUPFAM" id="SSF51735">
    <property type="entry name" value="NAD(P)-binding Rossmann-fold domains"/>
    <property type="match status" value="1"/>
</dbReference>
<reference evidence="8 11" key="3">
    <citation type="submission" date="2019-12" db="EMBL/GenBank/DDBJ databases">
        <title>Draft Genome Sequences of Six Type Strains of the Genus Massilia.</title>
        <authorList>
            <person name="Miess H."/>
            <person name="Frediansyah A."/>
            <person name="Goeker M."/>
            <person name="Gross H."/>
        </authorList>
    </citation>
    <scope>NUCLEOTIDE SEQUENCE [LARGE SCALE GENOMIC DNA]</scope>
    <source>
        <strain evidence="8 11">DSM 26639</strain>
    </source>
</reference>
<name>A0A562PCH8_9BURK</name>
<evidence type="ECO:0000256" key="5">
    <source>
        <dbReference type="ARBA" id="ARBA00048200"/>
    </source>
</evidence>
<dbReference type="Proteomes" id="UP000437862">
    <property type="component" value="Chromosome"/>
</dbReference>
<dbReference type="EMBL" id="CP046904">
    <property type="protein sequence ID" value="QGZ40169.1"/>
    <property type="molecule type" value="Genomic_DNA"/>
</dbReference>
<evidence type="ECO:0000313" key="9">
    <source>
        <dbReference type="EMBL" id="TWI42121.1"/>
    </source>
</evidence>
<dbReference type="Pfam" id="PF04321">
    <property type="entry name" value="RmlD_sub_bind"/>
    <property type="match status" value="1"/>
</dbReference>
<evidence type="ECO:0000256" key="2">
    <source>
        <dbReference type="ARBA" id="ARBA00010944"/>
    </source>
</evidence>
<keyword evidence="11" id="KW-1185">Reference proteome</keyword>
<evidence type="ECO:0000313" key="11">
    <source>
        <dbReference type="Proteomes" id="UP000437862"/>
    </source>
</evidence>
<dbReference type="EC" id="1.1.1.133" evidence="3 6"/>
<dbReference type="InterPro" id="IPR036291">
    <property type="entry name" value="NAD(P)-bd_dom_sf"/>
</dbReference>
<comment type="catalytic activity">
    <reaction evidence="5 6">
        <text>dTDP-beta-L-rhamnose + NADP(+) = dTDP-4-dehydro-beta-L-rhamnose + NADPH + H(+)</text>
        <dbReference type="Rhea" id="RHEA:21796"/>
        <dbReference type="ChEBI" id="CHEBI:15378"/>
        <dbReference type="ChEBI" id="CHEBI:57510"/>
        <dbReference type="ChEBI" id="CHEBI:57783"/>
        <dbReference type="ChEBI" id="CHEBI:58349"/>
        <dbReference type="ChEBI" id="CHEBI:62830"/>
        <dbReference type="EC" id="1.1.1.133"/>
    </reaction>
</comment>
<keyword evidence="6" id="KW-0521">NADP</keyword>
<comment type="cofactor">
    <cofactor evidence="6">
        <name>Mg(2+)</name>
        <dbReference type="ChEBI" id="CHEBI:18420"/>
    </cofactor>
    <text evidence="6">Binds 1 Mg(2+) ion per monomer.</text>
</comment>
<organism evidence="9 10">
    <name type="scientific">Pseudoduganella flava</name>
    <dbReference type="NCBI Taxonomy" id="871742"/>
    <lineage>
        <taxon>Bacteria</taxon>
        <taxon>Pseudomonadati</taxon>
        <taxon>Pseudomonadota</taxon>
        <taxon>Betaproteobacteria</taxon>
        <taxon>Burkholderiales</taxon>
        <taxon>Oxalobacteraceae</taxon>
        <taxon>Telluria group</taxon>
        <taxon>Pseudoduganella</taxon>
    </lineage>
</organism>
<comment type="function">
    <text evidence="6">Catalyzes the reduction of dTDP-6-deoxy-L-lyxo-4-hexulose to yield dTDP-L-rhamnose.</text>
</comment>
<protein>
    <recommendedName>
        <fullName evidence="4 6">dTDP-4-dehydrorhamnose reductase</fullName>
        <ecNumber evidence="3 6">1.1.1.133</ecNumber>
    </recommendedName>
</protein>
<dbReference type="EMBL" id="VLKW01000016">
    <property type="protein sequence ID" value="TWI42121.1"/>
    <property type="molecule type" value="Genomic_DNA"/>
</dbReference>
<evidence type="ECO:0000313" key="8">
    <source>
        <dbReference type="EMBL" id="QGZ40169.1"/>
    </source>
</evidence>
<accession>A0A562PCH8</accession>
<proteinExistence type="inferred from homology"/>
<evidence type="ECO:0000256" key="4">
    <source>
        <dbReference type="ARBA" id="ARBA00017099"/>
    </source>
</evidence>
<evidence type="ECO:0000259" key="7">
    <source>
        <dbReference type="Pfam" id="PF04321"/>
    </source>
</evidence>
<evidence type="ECO:0000256" key="3">
    <source>
        <dbReference type="ARBA" id="ARBA00012929"/>
    </source>
</evidence>
<dbReference type="Gene3D" id="3.40.50.720">
    <property type="entry name" value="NAD(P)-binding Rossmann-like Domain"/>
    <property type="match status" value="1"/>
</dbReference>
<dbReference type="GO" id="GO:0019305">
    <property type="term" value="P:dTDP-rhamnose biosynthetic process"/>
    <property type="evidence" value="ECO:0007669"/>
    <property type="project" value="UniProtKB-UniPathway"/>
</dbReference>